<name>A0A2M7Z642_9BACT</name>
<dbReference type="Pfam" id="PF02536">
    <property type="entry name" value="mTERF"/>
    <property type="match status" value="1"/>
</dbReference>
<reference evidence="3" key="1">
    <citation type="submission" date="2017-09" db="EMBL/GenBank/DDBJ databases">
        <title>Depth-based differentiation of microbial function through sediment-hosted aquifers and enrichment of novel symbionts in the deep terrestrial subsurface.</title>
        <authorList>
            <person name="Probst A.J."/>
            <person name="Ladd B."/>
            <person name="Jarett J.K."/>
            <person name="Geller-Mcgrath D.E."/>
            <person name="Sieber C.M.K."/>
            <person name="Emerson J.B."/>
            <person name="Anantharaman K."/>
            <person name="Thomas B.C."/>
            <person name="Malmstrom R."/>
            <person name="Stieglmeier M."/>
            <person name="Klingl A."/>
            <person name="Woyke T."/>
            <person name="Ryan C.M."/>
            <person name="Banfield J.F."/>
        </authorList>
    </citation>
    <scope>NUCLEOTIDE SEQUENCE [LARGE SCALE GENOMIC DNA]</scope>
</reference>
<feature type="non-terminal residue" evidence="2">
    <location>
        <position position="1"/>
    </location>
</feature>
<proteinExistence type="predicted"/>
<dbReference type="GO" id="GO:0003676">
    <property type="term" value="F:nucleic acid binding"/>
    <property type="evidence" value="ECO:0007669"/>
    <property type="project" value="InterPro"/>
</dbReference>
<dbReference type="AlphaFoldDB" id="A0A2M7Z642"/>
<comment type="caution">
    <text evidence="2">The sequence shown here is derived from an EMBL/GenBank/DDBJ whole genome shotgun (WGS) entry which is preliminary data.</text>
</comment>
<dbReference type="InterPro" id="IPR038538">
    <property type="entry name" value="MTERF_sf"/>
</dbReference>
<evidence type="ECO:0000313" key="2">
    <source>
        <dbReference type="EMBL" id="PJA89542.1"/>
    </source>
</evidence>
<sequence length="175" mass="20457">NNLEKYGFSREQVIKIVCISFGTLSCSWKRTENILNNLEEYGFNSKQVIKIVYSFPQILGYSWERTSGILNNLEKYGFSSKQIIKIVCTFPAILGCSWERTEKILNICKNIGFNILNAPHKLMFSPETLQSRINFLRIKFEMENEKLLKTIFASNKAFEKRFGISREELLKDYLD</sequence>
<organism evidence="2 3">
    <name type="scientific">Candidatus Magasanikbacteria bacterium CG_4_9_14_3_um_filter_32_9</name>
    <dbReference type="NCBI Taxonomy" id="1974644"/>
    <lineage>
        <taxon>Bacteria</taxon>
        <taxon>Candidatus Magasanikiibacteriota</taxon>
    </lineage>
</organism>
<dbReference type="PANTHER" id="PTHR13068">
    <property type="entry name" value="CGI-12 PROTEIN-RELATED"/>
    <property type="match status" value="1"/>
</dbReference>
<accession>A0A2M7Z642</accession>
<dbReference type="InterPro" id="IPR003690">
    <property type="entry name" value="MTERF"/>
</dbReference>
<gene>
    <name evidence="2" type="ORF">CO137_03665</name>
</gene>
<protein>
    <submittedName>
        <fullName evidence="2">Uncharacterized protein</fullName>
    </submittedName>
</protein>
<dbReference type="EMBL" id="PFVJ01000079">
    <property type="protein sequence ID" value="PJA89542.1"/>
    <property type="molecule type" value="Genomic_DNA"/>
</dbReference>
<dbReference type="Proteomes" id="UP000230843">
    <property type="component" value="Unassembled WGS sequence"/>
</dbReference>
<evidence type="ECO:0000256" key="1">
    <source>
        <dbReference type="ARBA" id="ARBA00022946"/>
    </source>
</evidence>
<dbReference type="Gene3D" id="1.25.70.10">
    <property type="entry name" value="Transcription termination factor 3, mitochondrial"/>
    <property type="match status" value="1"/>
</dbReference>
<keyword evidence="1" id="KW-0809">Transit peptide</keyword>
<evidence type="ECO:0000313" key="3">
    <source>
        <dbReference type="Proteomes" id="UP000230843"/>
    </source>
</evidence>